<dbReference type="RefSeq" id="WP_006977133.1">
    <property type="nucleotide sequence ID" value="NZ_ABCS01000187.1"/>
</dbReference>
<dbReference type="Pfam" id="PF00743">
    <property type="entry name" value="FMO-like"/>
    <property type="match status" value="1"/>
</dbReference>
<evidence type="ECO:0000256" key="4">
    <source>
        <dbReference type="ARBA" id="ARBA00022857"/>
    </source>
</evidence>
<evidence type="ECO:0000256" key="3">
    <source>
        <dbReference type="ARBA" id="ARBA00022827"/>
    </source>
</evidence>
<dbReference type="InterPro" id="IPR000960">
    <property type="entry name" value="Flavin_mOase"/>
</dbReference>
<comment type="similarity">
    <text evidence="1">Belongs to the FMO family.</text>
</comment>
<dbReference type="SUPFAM" id="SSF51905">
    <property type="entry name" value="FAD/NAD(P)-binding domain"/>
    <property type="match status" value="2"/>
</dbReference>
<dbReference type="InterPro" id="IPR036188">
    <property type="entry name" value="FAD/NAD-bd_sf"/>
</dbReference>
<keyword evidence="3" id="KW-0274">FAD</keyword>
<reference evidence="6 7" key="1">
    <citation type="submission" date="2007-06" db="EMBL/GenBank/DDBJ databases">
        <authorList>
            <person name="Shimkets L."/>
            <person name="Ferriera S."/>
            <person name="Johnson J."/>
            <person name="Kravitz S."/>
            <person name="Beeson K."/>
            <person name="Sutton G."/>
            <person name="Rogers Y.-H."/>
            <person name="Friedman R."/>
            <person name="Frazier M."/>
            <person name="Venter J.C."/>
        </authorList>
    </citation>
    <scope>NUCLEOTIDE SEQUENCE [LARGE SCALE GENOMIC DNA]</scope>
    <source>
        <strain evidence="6 7">SIR-1</strain>
    </source>
</reference>
<dbReference type="PIRSF" id="PIRSF000332">
    <property type="entry name" value="FMO"/>
    <property type="match status" value="1"/>
</dbReference>
<name>A6GK97_9BACT</name>
<dbReference type="InterPro" id="IPR050346">
    <property type="entry name" value="FMO-like"/>
</dbReference>
<organism evidence="6 7">
    <name type="scientific">Plesiocystis pacifica SIR-1</name>
    <dbReference type="NCBI Taxonomy" id="391625"/>
    <lineage>
        <taxon>Bacteria</taxon>
        <taxon>Pseudomonadati</taxon>
        <taxon>Myxococcota</taxon>
        <taxon>Polyangia</taxon>
        <taxon>Nannocystales</taxon>
        <taxon>Nannocystaceae</taxon>
        <taxon>Plesiocystis</taxon>
    </lineage>
</organism>
<evidence type="ECO:0000256" key="1">
    <source>
        <dbReference type="ARBA" id="ARBA00009183"/>
    </source>
</evidence>
<keyword evidence="6" id="KW-0503">Monooxygenase</keyword>
<sequence length="511" mass="55967">MRVAIIGGGPAGLSAARELLAAGIDCALFDRQTALGGRWSRGEHGLCHDSLTANVSKELLAFSDFPMDAALPQFPSRAQILAYLRAYAAHHGVERVARLGYEIESLTPTSPNSRLTRWRLRARHRHDGGLIDEYFDAALVCTGAYATPRWPSPTVAQLAEQPSLRERILHAKDYRAPEPFAGERVLVVGSSASGCDIAAELSHAAASVTLAVRSPFWLLDRFDAAGRPRDHALTRLNYLLPAFLRERVARRLLGREQAALAKHGLPTPRARVDQTRVVQSTRLREAIVEGRVGVRPSLRTIETSAAGLIATFFDGSRLEVDRVLCCTGYDPDPLPWLHASARPSASPEGHVGLLRHMVSPRYPSLAFIGHVQVTGPVFPVMEMQARWIAASWSRPSAGLEAEVAKPWHRHDQAAFARTASPEPWVDSPIPRVHYLGYLDSLAANIGCRPRVLGRLLTRPVQGWRLLTGPASAAMYRLDGRGRLPGEAQRMLTRAKVDARPQPRAAARLAEG</sequence>
<keyword evidence="2" id="KW-0285">Flavoprotein</keyword>
<evidence type="ECO:0000313" key="6">
    <source>
        <dbReference type="EMBL" id="EDM73703.1"/>
    </source>
</evidence>
<evidence type="ECO:0000313" key="7">
    <source>
        <dbReference type="Proteomes" id="UP000005801"/>
    </source>
</evidence>
<keyword evidence="7" id="KW-1185">Reference proteome</keyword>
<dbReference type="PRINTS" id="PR00370">
    <property type="entry name" value="FMOXYGENASE"/>
</dbReference>
<dbReference type="EMBL" id="ABCS01000187">
    <property type="protein sequence ID" value="EDM73703.1"/>
    <property type="molecule type" value="Genomic_DNA"/>
</dbReference>
<dbReference type="PANTHER" id="PTHR23023">
    <property type="entry name" value="DIMETHYLANILINE MONOOXYGENASE"/>
    <property type="match status" value="1"/>
</dbReference>
<dbReference type="InterPro" id="IPR020946">
    <property type="entry name" value="Flavin_mOase-like"/>
</dbReference>
<evidence type="ECO:0000256" key="5">
    <source>
        <dbReference type="ARBA" id="ARBA00023002"/>
    </source>
</evidence>
<dbReference type="GO" id="GO:0004499">
    <property type="term" value="F:N,N-dimethylaniline monooxygenase activity"/>
    <property type="evidence" value="ECO:0007669"/>
    <property type="project" value="InterPro"/>
</dbReference>
<dbReference type="STRING" id="391625.PPSIR1_16815"/>
<comment type="caution">
    <text evidence="6">The sequence shown here is derived from an EMBL/GenBank/DDBJ whole genome shotgun (WGS) entry which is preliminary data.</text>
</comment>
<dbReference type="GO" id="GO:0050660">
    <property type="term" value="F:flavin adenine dinucleotide binding"/>
    <property type="evidence" value="ECO:0007669"/>
    <property type="project" value="InterPro"/>
</dbReference>
<dbReference type="GO" id="GO:0050661">
    <property type="term" value="F:NADP binding"/>
    <property type="evidence" value="ECO:0007669"/>
    <property type="project" value="InterPro"/>
</dbReference>
<accession>A6GK97</accession>
<keyword evidence="5" id="KW-0560">Oxidoreductase</keyword>
<keyword evidence="4" id="KW-0521">NADP</keyword>
<dbReference type="OrthoDB" id="9803192at2"/>
<proteinExistence type="inferred from homology"/>
<evidence type="ECO:0000256" key="2">
    <source>
        <dbReference type="ARBA" id="ARBA00022630"/>
    </source>
</evidence>
<gene>
    <name evidence="6" type="ORF">PPSIR1_16815</name>
</gene>
<dbReference type="eggNOG" id="COG2072">
    <property type="taxonomic scope" value="Bacteria"/>
</dbReference>
<dbReference type="AlphaFoldDB" id="A6GK97"/>
<dbReference type="Gene3D" id="3.50.50.60">
    <property type="entry name" value="FAD/NAD(P)-binding domain"/>
    <property type="match status" value="1"/>
</dbReference>
<protein>
    <submittedName>
        <fullName evidence="6">Putative flavin-containing monooxygenase (Putative secreted protein)</fullName>
    </submittedName>
</protein>
<dbReference type="Proteomes" id="UP000005801">
    <property type="component" value="Unassembled WGS sequence"/>
</dbReference>